<reference evidence="3" key="2">
    <citation type="journal article" date="2023" name="Microbiol Resour">
        <title>Decontamination and Annotation of the Draft Genome Sequence of the Oomycete Lagenidium giganteum ARSEF 373.</title>
        <authorList>
            <person name="Morgan W.R."/>
            <person name="Tartar A."/>
        </authorList>
    </citation>
    <scope>NUCLEOTIDE SEQUENCE</scope>
    <source>
        <strain evidence="3">ARSEF 373</strain>
    </source>
</reference>
<dbReference type="InterPro" id="IPR011992">
    <property type="entry name" value="EF-hand-dom_pair"/>
</dbReference>
<sequence length="316" mass="35659">MELVQSSFQTSFDARITKLKEEETLHLRTVFRFFDSNQTGAVSAAQACRIFRLLGLQVNEAQVHELGEVYMSGETNRTDLSPAELLEEAALARQHELLWEEEWRTLDTYRRGYITQEELRVFLRSCGMVFRPDDLDRLLELYVDPVHPSMQDVPILTKPSFLRFRRDYTARDLAPNDIADIQEDEEVSDGEDPAADTLVIVQEPQQASSDVASVLDTERTDDTLEAVSRPVVEHVPLERRISRRQSRMVEVPPSLVAVGNAGSSHDINVDPDELSGSDGNASEGEDAFDDDGDDGQYHGNSFDVPVDHFNDDEDDD</sequence>
<evidence type="ECO:0000313" key="3">
    <source>
        <dbReference type="EMBL" id="DBA04935.1"/>
    </source>
</evidence>
<organism evidence="3 4">
    <name type="scientific">Lagenidium giganteum</name>
    <dbReference type="NCBI Taxonomy" id="4803"/>
    <lineage>
        <taxon>Eukaryota</taxon>
        <taxon>Sar</taxon>
        <taxon>Stramenopiles</taxon>
        <taxon>Oomycota</taxon>
        <taxon>Peronosporomycetes</taxon>
        <taxon>Pythiales</taxon>
        <taxon>Pythiaceae</taxon>
    </lineage>
</organism>
<accession>A0AAV2ZH50</accession>
<dbReference type="EMBL" id="DAKRPA010000004">
    <property type="protein sequence ID" value="DBA04935.1"/>
    <property type="molecule type" value="Genomic_DNA"/>
</dbReference>
<proteinExistence type="predicted"/>
<dbReference type="InterPro" id="IPR002048">
    <property type="entry name" value="EF_hand_dom"/>
</dbReference>
<comment type="caution">
    <text evidence="3">The sequence shown here is derived from an EMBL/GenBank/DDBJ whole genome shotgun (WGS) entry which is preliminary data.</text>
</comment>
<evidence type="ECO:0000259" key="2">
    <source>
        <dbReference type="PROSITE" id="PS50222"/>
    </source>
</evidence>
<dbReference type="GO" id="GO:0005509">
    <property type="term" value="F:calcium ion binding"/>
    <property type="evidence" value="ECO:0007669"/>
    <property type="project" value="InterPro"/>
</dbReference>
<keyword evidence="4" id="KW-1185">Reference proteome</keyword>
<name>A0AAV2ZH50_9STRA</name>
<dbReference type="PROSITE" id="PS50222">
    <property type="entry name" value="EF_HAND_2"/>
    <property type="match status" value="2"/>
</dbReference>
<dbReference type="SUPFAM" id="SSF47473">
    <property type="entry name" value="EF-hand"/>
    <property type="match status" value="1"/>
</dbReference>
<feature type="domain" description="EF-hand" evidence="2">
    <location>
        <begin position="22"/>
        <end position="57"/>
    </location>
</feature>
<feature type="region of interest" description="Disordered" evidence="1">
    <location>
        <begin position="257"/>
        <end position="316"/>
    </location>
</feature>
<dbReference type="Proteomes" id="UP001146120">
    <property type="component" value="Unassembled WGS sequence"/>
</dbReference>
<dbReference type="Gene3D" id="1.10.238.10">
    <property type="entry name" value="EF-hand"/>
    <property type="match status" value="1"/>
</dbReference>
<dbReference type="AlphaFoldDB" id="A0AAV2ZH50"/>
<feature type="compositionally biased region" description="Acidic residues" evidence="1">
    <location>
        <begin position="283"/>
        <end position="294"/>
    </location>
</feature>
<evidence type="ECO:0000256" key="1">
    <source>
        <dbReference type="SAM" id="MobiDB-lite"/>
    </source>
</evidence>
<evidence type="ECO:0000313" key="4">
    <source>
        <dbReference type="Proteomes" id="UP001146120"/>
    </source>
</evidence>
<feature type="domain" description="EF-hand" evidence="2">
    <location>
        <begin position="94"/>
        <end position="129"/>
    </location>
</feature>
<reference evidence="3" key="1">
    <citation type="submission" date="2022-11" db="EMBL/GenBank/DDBJ databases">
        <authorList>
            <person name="Morgan W.R."/>
            <person name="Tartar A."/>
        </authorList>
    </citation>
    <scope>NUCLEOTIDE SEQUENCE</scope>
    <source>
        <strain evidence="3">ARSEF 373</strain>
    </source>
</reference>
<gene>
    <name evidence="3" type="ORF">N0F65_006937</name>
</gene>
<protein>
    <recommendedName>
        <fullName evidence="2">EF-hand domain-containing protein</fullName>
    </recommendedName>
</protein>